<dbReference type="GeneID" id="108830177"/>
<protein>
    <submittedName>
        <fullName evidence="4">Uncharacterized protein LOC108830177</fullName>
    </submittedName>
</protein>
<organism evidence="3 4">
    <name type="scientific">Raphanus sativus</name>
    <name type="common">Radish</name>
    <name type="synonym">Raphanus raphanistrum var. sativus</name>
    <dbReference type="NCBI Taxonomy" id="3726"/>
    <lineage>
        <taxon>Eukaryota</taxon>
        <taxon>Viridiplantae</taxon>
        <taxon>Streptophyta</taxon>
        <taxon>Embryophyta</taxon>
        <taxon>Tracheophyta</taxon>
        <taxon>Spermatophyta</taxon>
        <taxon>Magnoliopsida</taxon>
        <taxon>eudicotyledons</taxon>
        <taxon>Gunneridae</taxon>
        <taxon>Pentapetalae</taxon>
        <taxon>rosids</taxon>
        <taxon>malvids</taxon>
        <taxon>Brassicales</taxon>
        <taxon>Brassicaceae</taxon>
        <taxon>Brassiceae</taxon>
        <taxon>Raphanus</taxon>
    </lineage>
</organism>
<evidence type="ECO:0000313" key="4">
    <source>
        <dbReference type="RefSeq" id="XP_018459281.1"/>
    </source>
</evidence>
<dbReference type="InterPro" id="IPR052929">
    <property type="entry name" value="RNase_H-like_EbsB-rel"/>
</dbReference>
<evidence type="ECO:0000313" key="3">
    <source>
        <dbReference type="Proteomes" id="UP000504610"/>
    </source>
</evidence>
<sequence length="185" mass="19448">MEIITKSISDAREGQAAQAPTLRRDAPLPSVAAALHSSRTRAAPPGTLLCNVDGAWDAGSKSCGTGGVFSGEGHSGCSAPISDSRRHVSSALMAEAFAIRSAVMYTASLNVKSLMILSDFQFLVKLLKERGSVPALFGILFDIYHFSSLFDVISFSYVHRLSNGMADSVAKSAFSLLNSSSSNGV</sequence>
<dbReference type="InterPro" id="IPR044730">
    <property type="entry name" value="RNase_H-like_dom_plant"/>
</dbReference>
<dbReference type="CDD" id="cd06222">
    <property type="entry name" value="RNase_H_like"/>
    <property type="match status" value="1"/>
</dbReference>
<name>A0A6J0LIN1_RAPSA</name>
<dbReference type="OrthoDB" id="997105at2759"/>
<dbReference type="Gene3D" id="3.30.420.10">
    <property type="entry name" value="Ribonuclease H-like superfamily/Ribonuclease H"/>
    <property type="match status" value="1"/>
</dbReference>
<feature type="region of interest" description="Disordered" evidence="1">
    <location>
        <begin position="1"/>
        <end position="21"/>
    </location>
</feature>
<dbReference type="GO" id="GO:0004523">
    <property type="term" value="F:RNA-DNA hybrid ribonuclease activity"/>
    <property type="evidence" value="ECO:0007669"/>
    <property type="project" value="InterPro"/>
</dbReference>
<feature type="domain" description="RNase H type-1" evidence="2">
    <location>
        <begin position="51"/>
        <end position="173"/>
    </location>
</feature>
<reference evidence="3" key="1">
    <citation type="journal article" date="2019" name="Database">
        <title>The radish genome database (RadishGD): an integrated information resource for radish genomics.</title>
        <authorList>
            <person name="Yu H.J."/>
            <person name="Baek S."/>
            <person name="Lee Y.J."/>
            <person name="Cho A."/>
            <person name="Mun J.H."/>
        </authorList>
    </citation>
    <scope>NUCLEOTIDE SEQUENCE [LARGE SCALE GENOMIC DNA]</scope>
    <source>
        <strain evidence="3">cv. WK10039</strain>
    </source>
</reference>
<dbReference type="GO" id="GO:0003676">
    <property type="term" value="F:nucleic acid binding"/>
    <property type="evidence" value="ECO:0007669"/>
    <property type="project" value="InterPro"/>
</dbReference>
<accession>A0A6J0LIN1</accession>
<gene>
    <name evidence="4" type="primary">LOC108830177</name>
</gene>
<dbReference type="InterPro" id="IPR036397">
    <property type="entry name" value="RNaseH_sf"/>
</dbReference>
<dbReference type="RefSeq" id="XP_018459281.1">
    <property type="nucleotide sequence ID" value="XM_018603779.1"/>
</dbReference>
<dbReference type="SUPFAM" id="SSF53098">
    <property type="entry name" value="Ribonuclease H-like"/>
    <property type="match status" value="1"/>
</dbReference>
<dbReference type="Pfam" id="PF13456">
    <property type="entry name" value="RVT_3"/>
    <property type="match status" value="1"/>
</dbReference>
<evidence type="ECO:0000256" key="1">
    <source>
        <dbReference type="SAM" id="MobiDB-lite"/>
    </source>
</evidence>
<evidence type="ECO:0000259" key="2">
    <source>
        <dbReference type="Pfam" id="PF13456"/>
    </source>
</evidence>
<dbReference type="InterPro" id="IPR012337">
    <property type="entry name" value="RNaseH-like_sf"/>
</dbReference>
<dbReference type="AlphaFoldDB" id="A0A6J0LIN1"/>
<keyword evidence="3" id="KW-1185">Reference proteome</keyword>
<proteinExistence type="predicted"/>
<dbReference type="InterPro" id="IPR002156">
    <property type="entry name" value="RNaseH_domain"/>
</dbReference>
<dbReference type="Proteomes" id="UP000504610">
    <property type="component" value="Chromosome 1"/>
</dbReference>
<dbReference type="PANTHER" id="PTHR47074">
    <property type="entry name" value="BNAC02G40300D PROTEIN"/>
    <property type="match status" value="1"/>
</dbReference>
<dbReference type="PANTHER" id="PTHR47074:SF49">
    <property type="entry name" value="POLYNUCLEOTIDYL TRANSFERASE, RIBONUCLEASE H-LIKE SUPERFAMILY PROTEIN"/>
    <property type="match status" value="1"/>
</dbReference>
<dbReference type="KEGG" id="rsz:108830177"/>
<reference evidence="4" key="2">
    <citation type="submission" date="2025-08" db="UniProtKB">
        <authorList>
            <consortium name="RefSeq"/>
        </authorList>
    </citation>
    <scope>IDENTIFICATION</scope>
    <source>
        <tissue evidence="4">Leaf</tissue>
    </source>
</reference>